<keyword evidence="2" id="KW-1185">Reference proteome</keyword>
<organism evidence="1 2">
    <name type="scientific">Colletotrichum zoysiae</name>
    <dbReference type="NCBI Taxonomy" id="1216348"/>
    <lineage>
        <taxon>Eukaryota</taxon>
        <taxon>Fungi</taxon>
        <taxon>Dikarya</taxon>
        <taxon>Ascomycota</taxon>
        <taxon>Pezizomycotina</taxon>
        <taxon>Sordariomycetes</taxon>
        <taxon>Hypocreomycetidae</taxon>
        <taxon>Glomerellales</taxon>
        <taxon>Glomerellaceae</taxon>
        <taxon>Colletotrichum</taxon>
        <taxon>Colletotrichum graminicola species complex</taxon>
    </lineage>
</organism>
<dbReference type="Proteomes" id="UP001232148">
    <property type="component" value="Unassembled WGS sequence"/>
</dbReference>
<accession>A0AAD9M8H8</accession>
<dbReference type="AlphaFoldDB" id="A0AAD9M8H8"/>
<proteinExistence type="predicted"/>
<protein>
    <submittedName>
        <fullName evidence="1">Uncharacterized protein</fullName>
    </submittedName>
</protein>
<sequence>MSEKRRFLLWSFSQGTFLIRSSGCTPAQDDFGACPLEVVQLHEDKFKHNRLPHRREFIKLESLYGWERTWENGLNKLTLIKKKRAREFLAAKRGNIPYKLIYKIIVIRV</sequence>
<comment type="caution">
    <text evidence="1">The sequence shown here is derived from an EMBL/GenBank/DDBJ whole genome shotgun (WGS) entry which is preliminary data.</text>
</comment>
<dbReference type="EMBL" id="MU842821">
    <property type="protein sequence ID" value="KAK2033555.1"/>
    <property type="molecule type" value="Genomic_DNA"/>
</dbReference>
<evidence type="ECO:0000313" key="1">
    <source>
        <dbReference type="EMBL" id="KAK2033555.1"/>
    </source>
</evidence>
<name>A0AAD9M8H8_9PEZI</name>
<evidence type="ECO:0000313" key="2">
    <source>
        <dbReference type="Proteomes" id="UP001232148"/>
    </source>
</evidence>
<gene>
    <name evidence="1" type="ORF">LX32DRAFT_649172</name>
</gene>
<reference evidence="1" key="1">
    <citation type="submission" date="2021-06" db="EMBL/GenBank/DDBJ databases">
        <title>Comparative genomics, transcriptomics and evolutionary studies reveal genomic signatures of adaptation to plant cell wall in hemibiotrophic fungi.</title>
        <authorList>
            <consortium name="DOE Joint Genome Institute"/>
            <person name="Baroncelli R."/>
            <person name="Diaz J.F."/>
            <person name="Benocci T."/>
            <person name="Peng M."/>
            <person name="Battaglia E."/>
            <person name="Haridas S."/>
            <person name="Andreopoulos W."/>
            <person name="Labutti K."/>
            <person name="Pangilinan J."/>
            <person name="Floch G.L."/>
            <person name="Makela M.R."/>
            <person name="Henrissat B."/>
            <person name="Grigoriev I.V."/>
            <person name="Crouch J.A."/>
            <person name="De Vries R.P."/>
            <person name="Sukno S.A."/>
            <person name="Thon M.R."/>
        </authorList>
    </citation>
    <scope>NUCLEOTIDE SEQUENCE</scope>
    <source>
        <strain evidence="1">MAFF235873</strain>
    </source>
</reference>